<comment type="caution">
    <text evidence="1">The sequence shown here is derived from an EMBL/GenBank/DDBJ whole genome shotgun (WGS) entry which is preliminary data.</text>
</comment>
<dbReference type="PANTHER" id="PTHR11439">
    <property type="entry name" value="GAG-POL-RELATED RETROTRANSPOSON"/>
    <property type="match status" value="1"/>
</dbReference>
<dbReference type="CDD" id="cd09272">
    <property type="entry name" value="RNase_HI_RT_Ty1"/>
    <property type="match status" value="1"/>
</dbReference>
<evidence type="ECO:0008006" key="3">
    <source>
        <dbReference type="Google" id="ProtNLM"/>
    </source>
</evidence>
<organism evidence="1 2">
    <name type="scientific">Pisum sativum</name>
    <name type="common">Garden pea</name>
    <name type="synonym">Lathyrus oleraceus</name>
    <dbReference type="NCBI Taxonomy" id="3888"/>
    <lineage>
        <taxon>Eukaryota</taxon>
        <taxon>Viridiplantae</taxon>
        <taxon>Streptophyta</taxon>
        <taxon>Embryophyta</taxon>
        <taxon>Tracheophyta</taxon>
        <taxon>Spermatophyta</taxon>
        <taxon>Magnoliopsida</taxon>
        <taxon>eudicotyledons</taxon>
        <taxon>Gunneridae</taxon>
        <taxon>Pentapetalae</taxon>
        <taxon>rosids</taxon>
        <taxon>fabids</taxon>
        <taxon>Fabales</taxon>
        <taxon>Fabaceae</taxon>
        <taxon>Papilionoideae</taxon>
        <taxon>50 kb inversion clade</taxon>
        <taxon>NPAAA clade</taxon>
        <taxon>Hologalegina</taxon>
        <taxon>IRL clade</taxon>
        <taxon>Fabeae</taxon>
        <taxon>Lathyrus</taxon>
    </lineage>
</organism>
<name>A0A9D5B3E4_PEA</name>
<keyword evidence="2" id="KW-1185">Reference proteome</keyword>
<protein>
    <recommendedName>
        <fullName evidence="3">Retrovirus-related Pol polyprotein from transposon TNT 1-94</fullName>
    </recommendedName>
</protein>
<dbReference type="PANTHER" id="PTHR11439:SF467">
    <property type="entry name" value="INTEGRASE CATALYTIC DOMAIN-CONTAINING PROTEIN"/>
    <property type="match status" value="1"/>
</dbReference>
<proteinExistence type="predicted"/>
<reference evidence="1 2" key="1">
    <citation type="journal article" date="2022" name="Nat. Genet.">
        <title>Improved pea reference genome and pan-genome highlight genomic features and evolutionary characteristics.</title>
        <authorList>
            <person name="Yang T."/>
            <person name="Liu R."/>
            <person name="Luo Y."/>
            <person name="Hu S."/>
            <person name="Wang D."/>
            <person name="Wang C."/>
            <person name="Pandey M.K."/>
            <person name="Ge S."/>
            <person name="Xu Q."/>
            <person name="Li N."/>
            <person name="Li G."/>
            <person name="Huang Y."/>
            <person name="Saxena R.K."/>
            <person name="Ji Y."/>
            <person name="Li M."/>
            <person name="Yan X."/>
            <person name="He Y."/>
            <person name="Liu Y."/>
            <person name="Wang X."/>
            <person name="Xiang C."/>
            <person name="Varshney R.K."/>
            <person name="Ding H."/>
            <person name="Gao S."/>
            <person name="Zong X."/>
        </authorList>
    </citation>
    <scope>NUCLEOTIDE SEQUENCE [LARGE SCALE GENOMIC DNA]</scope>
    <source>
        <strain evidence="1 2">cv. Zhongwan 6</strain>
    </source>
</reference>
<dbReference type="Gramene" id="Psat03G0363900-T1">
    <property type="protein sequence ID" value="KAI5428721.1"/>
    <property type="gene ID" value="KIW84_033639"/>
</dbReference>
<gene>
    <name evidence="1" type="ORF">KIW84_033639</name>
</gene>
<dbReference type="EMBL" id="JAMSHJ010000003">
    <property type="protein sequence ID" value="KAI5428721.1"/>
    <property type="molecule type" value="Genomic_DNA"/>
</dbReference>
<dbReference type="Proteomes" id="UP001058974">
    <property type="component" value="Chromosome 3"/>
</dbReference>
<sequence length="117" mass="13258">MDEDIDSRNFTLGYMIKFSGGAVAWKSRLQKCVTLSTTEVAFISITEACKKLLWLKKFLQELGFVQYKYVLFVNSQNAIHLAKVHTNDNGYDMMTKALPKGKFEACFDNVALMISST</sequence>
<evidence type="ECO:0000313" key="1">
    <source>
        <dbReference type="EMBL" id="KAI5428721.1"/>
    </source>
</evidence>
<dbReference type="AlphaFoldDB" id="A0A9D5B3E4"/>
<accession>A0A9D5B3E4</accession>
<evidence type="ECO:0000313" key="2">
    <source>
        <dbReference type="Proteomes" id="UP001058974"/>
    </source>
</evidence>